<feature type="transmembrane region" description="Helical" evidence="1">
    <location>
        <begin position="24"/>
        <end position="44"/>
    </location>
</feature>
<proteinExistence type="predicted"/>
<evidence type="ECO:0000256" key="1">
    <source>
        <dbReference type="SAM" id="Phobius"/>
    </source>
</evidence>
<gene>
    <name evidence="2" type="ORF">ACFP3H_17065</name>
</gene>
<dbReference type="RefSeq" id="WP_378606922.1">
    <property type="nucleotide sequence ID" value="NZ_JBHSQN010000011.1"/>
</dbReference>
<organism evidence="2 3">
    <name type="scientific">Nocardia lasii</name>
    <dbReference type="NCBI Taxonomy" id="1616107"/>
    <lineage>
        <taxon>Bacteria</taxon>
        <taxon>Bacillati</taxon>
        <taxon>Actinomycetota</taxon>
        <taxon>Actinomycetes</taxon>
        <taxon>Mycobacteriales</taxon>
        <taxon>Nocardiaceae</taxon>
        <taxon>Nocardia</taxon>
    </lineage>
</organism>
<dbReference type="EMBL" id="JBHSQN010000011">
    <property type="protein sequence ID" value="MFC6012770.1"/>
    <property type="molecule type" value="Genomic_DNA"/>
</dbReference>
<name>A0ABW1JUA7_9NOCA</name>
<accession>A0ABW1JUA7</accession>
<keyword evidence="1" id="KW-0812">Transmembrane</keyword>
<dbReference type="Proteomes" id="UP001596223">
    <property type="component" value="Unassembled WGS sequence"/>
</dbReference>
<keyword evidence="3" id="KW-1185">Reference proteome</keyword>
<comment type="caution">
    <text evidence="2">The sequence shown here is derived from an EMBL/GenBank/DDBJ whole genome shotgun (WGS) entry which is preliminary data.</text>
</comment>
<sequence>MGVEVDRYEVVVDLGGLSGISAQWGWLALTVLLGGVCVWCLVRIRDVGRSVGGRLGVAVVFLVTAWLAYTTLSVVTEAKWQRQRDRQVAAITAESGYRLVPDRTPAGNGALLDSTVSVEHDGARKTCLLTSYLLHPRTGEWTTGPLGRGNSSDTAKVVLSCAPETLGPVPPITALTSSRPAPPPGATIIPGPTLPPGVTLPGVTLPPDITIPPGFDRPAG</sequence>
<keyword evidence="1" id="KW-1133">Transmembrane helix</keyword>
<evidence type="ECO:0000313" key="3">
    <source>
        <dbReference type="Proteomes" id="UP001596223"/>
    </source>
</evidence>
<feature type="transmembrane region" description="Helical" evidence="1">
    <location>
        <begin position="51"/>
        <end position="69"/>
    </location>
</feature>
<keyword evidence="1" id="KW-0472">Membrane</keyword>
<evidence type="ECO:0000313" key="2">
    <source>
        <dbReference type="EMBL" id="MFC6012770.1"/>
    </source>
</evidence>
<reference evidence="3" key="1">
    <citation type="journal article" date="2019" name="Int. J. Syst. Evol. Microbiol.">
        <title>The Global Catalogue of Microorganisms (GCM) 10K type strain sequencing project: providing services to taxonomists for standard genome sequencing and annotation.</title>
        <authorList>
            <consortium name="The Broad Institute Genomics Platform"/>
            <consortium name="The Broad Institute Genome Sequencing Center for Infectious Disease"/>
            <person name="Wu L."/>
            <person name="Ma J."/>
        </authorList>
    </citation>
    <scope>NUCLEOTIDE SEQUENCE [LARGE SCALE GENOMIC DNA]</scope>
    <source>
        <strain evidence="3">CCUG 36956</strain>
    </source>
</reference>
<evidence type="ECO:0008006" key="4">
    <source>
        <dbReference type="Google" id="ProtNLM"/>
    </source>
</evidence>
<protein>
    <recommendedName>
        <fullName evidence="4">DUF4190 domain-containing protein</fullName>
    </recommendedName>
</protein>